<sequence length="737" mass="82298">MGTTVSTFHSQYLGGGKESPKRRPPPAVARCLCPGRSSAGVFVAGKHGFHLLFRYPGSRVWSLLSNEPFSGSMASRDSSSSDWKTEGTPVTLSTAVREHLRKLCLREFPCGTGSWNKSRFLPKTCRTWRNLVPKEEETVSVGEESVEALLGLVRSEHSPWALLKDSSAEDRFLRELAIQNPLMIKDTFFYSYFRSLRVVDKGVSLVDKDLLKFLKLEELILSANKIEEIDANNLPPTLKVLELYGNLITSMECLCSPAPPNLQHLGLGQNKLLGSLESLYVTSNNWPKLVSLDLGFNDLTDLQSMITGLSTLRQLRLLILQGNPLALVPYYRGFTVDSLAHLCVLDDVIVSPSEKHQFRGLSVHGDLLAHEAQFVVTIGNVRGAMDSSVLDPEPGPEGPFISYSYYVTYDFVEDEDNEGNAFRNRMRETQPESDLAELDEEVHEEDQQDLLEDHPGTQHGQSRLTRRGVRQGIPESPEGMSKEMAEFLAEEMDEESGIESGITDMEESETTISIHSEPLPQSISSSEELSKLRPRIDTRLCPSPGTVLFSTVRKPWSDVIPCNYEMKHILKELVRVKAFLLAGTTVTIVEEKTLSWPVMPTPVESPMSGKKGKGDKKKKRNKQKAVAAKKREIPKELRRDPPVLRVLGSGPVFLEPLLAGEPAVTTVCNFGVVRTPDSDKLTYARDSKKTKKVPKKERSKTAIQTLESTYQPEPLTVEIQIQMLQYRSVEEAFLSLI</sequence>
<feature type="compositionally biased region" description="Basic residues" evidence="3">
    <location>
        <begin position="610"/>
        <end position="623"/>
    </location>
</feature>
<dbReference type="SUPFAM" id="SSF52058">
    <property type="entry name" value="L domain-like"/>
    <property type="match status" value="1"/>
</dbReference>
<gene>
    <name evidence="5" type="primary">Lrrc43</name>
</gene>
<dbReference type="Gene3D" id="3.80.10.10">
    <property type="entry name" value="Ribonuclease Inhibitor"/>
    <property type="match status" value="1"/>
</dbReference>
<feature type="region of interest" description="Disordered" evidence="3">
    <location>
        <begin position="600"/>
        <end position="630"/>
    </location>
</feature>
<name>A0A9J7GUP4_CRIGR</name>
<accession>A0A9J7GUP4</accession>
<feature type="compositionally biased region" description="Polar residues" evidence="3">
    <location>
        <begin position="1"/>
        <end position="10"/>
    </location>
</feature>
<dbReference type="OrthoDB" id="433501at2759"/>
<evidence type="ECO:0000256" key="1">
    <source>
        <dbReference type="ARBA" id="ARBA00022614"/>
    </source>
</evidence>
<evidence type="ECO:0000313" key="5">
    <source>
        <dbReference type="RefSeq" id="XP_035299207.1"/>
    </source>
</evidence>
<dbReference type="PANTHER" id="PTHR45973">
    <property type="entry name" value="PROTEIN PHOSPHATASE 1 REGULATORY SUBUNIT SDS22-RELATED"/>
    <property type="match status" value="1"/>
</dbReference>
<reference evidence="4" key="1">
    <citation type="journal article" date="2018" name="Biotechnol. Bioeng.">
        <title>A reference genome of the Chinese hamster based on a hybrid assembly strategy.</title>
        <authorList>
            <person name="Rupp O."/>
            <person name="MacDonald M.L."/>
            <person name="Li S."/>
            <person name="Dhiman H."/>
            <person name="Polson S."/>
            <person name="Griep S."/>
            <person name="Heffner K."/>
            <person name="Hernandez I."/>
            <person name="Brinkrolf K."/>
            <person name="Jadhav V."/>
            <person name="Samoudi M."/>
            <person name="Hao H."/>
            <person name="Kingham B."/>
            <person name="Goesmann A."/>
            <person name="Betenbaugh M.J."/>
            <person name="Lewis N.E."/>
            <person name="Borth N."/>
            <person name="Lee K.H."/>
        </authorList>
    </citation>
    <scope>NUCLEOTIDE SEQUENCE [LARGE SCALE GENOMIC DNA]</scope>
    <source>
        <strain evidence="4">17A/GY</strain>
    </source>
</reference>
<keyword evidence="4" id="KW-1185">Reference proteome</keyword>
<evidence type="ECO:0000313" key="4">
    <source>
        <dbReference type="Proteomes" id="UP001108280"/>
    </source>
</evidence>
<dbReference type="KEGG" id="cge:100754484"/>
<evidence type="ECO:0000256" key="2">
    <source>
        <dbReference type="ARBA" id="ARBA00022737"/>
    </source>
</evidence>
<evidence type="ECO:0000256" key="3">
    <source>
        <dbReference type="SAM" id="MobiDB-lite"/>
    </source>
</evidence>
<dbReference type="PANTHER" id="PTHR45973:SF35">
    <property type="entry name" value="LEUCINE-RICH REPEAT-CONTAINING PROTEIN 43"/>
    <property type="match status" value="1"/>
</dbReference>
<dbReference type="GeneID" id="100754484"/>
<feature type="region of interest" description="Disordered" evidence="3">
    <location>
        <begin position="509"/>
        <end position="530"/>
    </location>
</feature>
<reference evidence="4" key="2">
    <citation type="journal article" date="2020" name="Biotechnol. Bioeng.">
        <title>Chromosome-scale scaffolds for the Chinese hamster reference genome assembly to facilitate the study of the CHO epigenome.</title>
        <authorList>
            <person name="Hilliard W."/>
            <person name="MacDonald M."/>
            <person name="Lee K.H."/>
        </authorList>
    </citation>
    <scope>NUCLEOTIDE SEQUENCE [LARGE SCALE GENOMIC DNA]</scope>
    <source>
        <strain evidence="4">17A/GY</strain>
    </source>
</reference>
<dbReference type="CTD" id="254050"/>
<reference evidence="5" key="3">
    <citation type="submission" date="2025-08" db="UniProtKB">
        <authorList>
            <consortium name="RefSeq"/>
        </authorList>
    </citation>
    <scope>IDENTIFICATION</scope>
    <source>
        <strain evidence="5">17A/GY</strain>
        <tissue evidence="5">Liver</tissue>
    </source>
</reference>
<protein>
    <submittedName>
        <fullName evidence="5">Leucine-rich repeat-containing protein 43 isoform X3</fullName>
    </submittedName>
</protein>
<proteinExistence type="predicted"/>
<dbReference type="InterPro" id="IPR050576">
    <property type="entry name" value="Cilia_flagella_integrity"/>
</dbReference>
<feature type="region of interest" description="Disordered" evidence="3">
    <location>
        <begin position="427"/>
        <end position="480"/>
    </location>
</feature>
<feature type="compositionally biased region" description="Acidic residues" evidence="3">
    <location>
        <begin position="434"/>
        <end position="450"/>
    </location>
</feature>
<dbReference type="RefSeq" id="XP_035299207.1">
    <property type="nucleotide sequence ID" value="XM_035443316.1"/>
</dbReference>
<dbReference type="AlphaFoldDB" id="A0A9J7GUP4"/>
<keyword evidence="2" id="KW-0677">Repeat</keyword>
<organism evidence="4 5">
    <name type="scientific">Cricetulus griseus</name>
    <name type="common">Chinese hamster</name>
    <name type="synonym">Cricetulus barabensis griseus</name>
    <dbReference type="NCBI Taxonomy" id="10029"/>
    <lineage>
        <taxon>Eukaryota</taxon>
        <taxon>Metazoa</taxon>
        <taxon>Chordata</taxon>
        <taxon>Craniata</taxon>
        <taxon>Vertebrata</taxon>
        <taxon>Euteleostomi</taxon>
        <taxon>Mammalia</taxon>
        <taxon>Eutheria</taxon>
        <taxon>Euarchontoglires</taxon>
        <taxon>Glires</taxon>
        <taxon>Rodentia</taxon>
        <taxon>Myomorpha</taxon>
        <taxon>Muroidea</taxon>
        <taxon>Cricetidae</taxon>
        <taxon>Cricetinae</taxon>
        <taxon>Cricetulus</taxon>
    </lineage>
</organism>
<feature type="region of interest" description="Disordered" evidence="3">
    <location>
        <begin position="1"/>
        <end position="26"/>
    </location>
</feature>
<dbReference type="Proteomes" id="UP001108280">
    <property type="component" value="Chromosome 4"/>
</dbReference>
<keyword evidence="1" id="KW-0433">Leucine-rich repeat</keyword>
<dbReference type="InterPro" id="IPR032675">
    <property type="entry name" value="LRR_dom_sf"/>
</dbReference>